<dbReference type="PANTHER" id="PTHR43806:SF11">
    <property type="entry name" value="CEREVISIN-RELATED"/>
    <property type="match status" value="1"/>
</dbReference>
<evidence type="ECO:0000313" key="16">
    <source>
        <dbReference type="Proteomes" id="UP000198406"/>
    </source>
</evidence>
<dbReference type="Pfam" id="PF02225">
    <property type="entry name" value="PA"/>
    <property type="match status" value="1"/>
</dbReference>
<dbReference type="InterPro" id="IPR037045">
    <property type="entry name" value="S8pro/Inhibitor_I9_sf"/>
</dbReference>
<reference evidence="15 16" key="1">
    <citation type="journal article" date="2015" name="Plant Cell">
        <title>Oil accumulation by the oleaginous diatom Fistulifera solaris as revealed by the genome and transcriptome.</title>
        <authorList>
            <person name="Tanaka T."/>
            <person name="Maeda Y."/>
            <person name="Veluchamy A."/>
            <person name="Tanaka M."/>
            <person name="Abida H."/>
            <person name="Marechal E."/>
            <person name="Bowler C."/>
            <person name="Muto M."/>
            <person name="Sunaga Y."/>
            <person name="Tanaka M."/>
            <person name="Yoshino T."/>
            <person name="Taniguchi T."/>
            <person name="Fukuda Y."/>
            <person name="Nemoto M."/>
            <person name="Matsumoto M."/>
            <person name="Wong P.S."/>
            <person name="Aburatani S."/>
            <person name="Fujibuchi W."/>
        </authorList>
    </citation>
    <scope>NUCLEOTIDE SEQUENCE [LARGE SCALE GENOMIC DNA]</scope>
    <source>
        <strain evidence="15 16">JPCC DA0580</strain>
    </source>
</reference>
<dbReference type="PROSITE" id="PS51892">
    <property type="entry name" value="SUBTILASE"/>
    <property type="match status" value="1"/>
</dbReference>
<dbReference type="Proteomes" id="UP000198406">
    <property type="component" value="Unassembled WGS sequence"/>
</dbReference>
<name>A0A1Z5JXD4_FISSO</name>
<dbReference type="InterPro" id="IPR050131">
    <property type="entry name" value="Peptidase_S8_subtilisin-like"/>
</dbReference>
<feature type="domain" description="Peptidase S8/S53" evidence="13">
    <location>
        <begin position="445"/>
        <end position="505"/>
    </location>
</feature>
<evidence type="ECO:0000259" key="14">
    <source>
        <dbReference type="Pfam" id="PF02225"/>
    </source>
</evidence>
<dbReference type="PROSITE" id="PS00138">
    <property type="entry name" value="SUBTILASE_SER"/>
    <property type="match status" value="1"/>
</dbReference>
<dbReference type="OrthoDB" id="47548at2759"/>
<feature type="active site" description="Charge relay system" evidence="9 10">
    <location>
        <position position="181"/>
    </location>
</feature>
<dbReference type="GO" id="GO:0006508">
    <property type="term" value="P:proteolysis"/>
    <property type="evidence" value="ECO:0007669"/>
    <property type="project" value="UniProtKB-KW"/>
</dbReference>
<dbReference type="SUPFAM" id="SSF52743">
    <property type="entry name" value="Subtilisin-like"/>
    <property type="match status" value="1"/>
</dbReference>
<dbReference type="Gene3D" id="3.40.50.200">
    <property type="entry name" value="Peptidase S8/S53 domain"/>
    <property type="match status" value="1"/>
</dbReference>
<evidence type="ECO:0000256" key="3">
    <source>
        <dbReference type="ARBA" id="ARBA00022670"/>
    </source>
</evidence>
<dbReference type="InterPro" id="IPR023827">
    <property type="entry name" value="Peptidase_S8_Asp-AS"/>
</dbReference>
<sequence length="593" mass="63209">MRSFSQILSCVALTWMIMMTSADATSEGRFSRSRRLEGYVNVVITLKEETSLQEFIDRLSFFGATLTVTFRRTHALAVTMPEELVGLLELDSQVKSIEDDAPFTSFSETVPWGITSIQGHDSSIPPPVNTGSCFGICVIDTGLQVSHPDIPFTVGQPNIQGAEFNLNPEERWYRPAPAALHGTHVAGTIIAQMNNNMGVAGIIDDPANYCLLIARVFPDYGDVTDESMVDAALEWCVDSGAKVINLSLGGPRSNENSRAIYNSIVEEGTLVVASSGNRAGGTYIYPASYDSVLSVGAVDRNLDRPVFSVYNDQVDLCAPGVDVLSTVPKTVVYDDQGGVYEAQMLHFSPMPEADTMQAPLAVCSVDDCGDATGRVCLMERGQSSFLDKAIECQSSGGVALILYNFDDSLFSGTLGEANAVNIPVMSLPRAQGLTLTGRSSVAIEFQNGGYASLSGTSMASPHVVGVAAKIWAARPDCSNFQIREALEATALDLGSSGKDIFYGHGMVQAADAYQYLLTLPPPCGLGGGETTDTTGGGAPDNTNFVYDQLNGSPPKKVVEEIVIEGASKMAPDDSARGGLTRRRMLKGTTATRM</sequence>
<keyword evidence="2" id="KW-0134">Cell wall</keyword>
<dbReference type="PRINTS" id="PR00723">
    <property type="entry name" value="SUBTILISIN"/>
</dbReference>
<keyword evidence="3 10" id="KW-0645">Protease</keyword>
<evidence type="ECO:0000256" key="9">
    <source>
        <dbReference type="PIRSR" id="PIRSR615500-1"/>
    </source>
</evidence>
<comment type="catalytic activity">
    <reaction evidence="7">
        <text>Hydrolysis of proteins with broad specificity for peptide bonds, and a preference for a large uncharged residue in P1. Hydrolyzes peptide amides.</text>
        <dbReference type="EC" id="3.4.21.62"/>
    </reaction>
</comment>
<evidence type="ECO:0000256" key="10">
    <source>
        <dbReference type="PROSITE-ProRule" id="PRU01240"/>
    </source>
</evidence>
<dbReference type="SUPFAM" id="SSF54897">
    <property type="entry name" value="Protease propeptides/inhibitors"/>
    <property type="match status" value="1"/>
</dbReference>
<dbReference type="Pfam" id="PF00082">
    <property type="entry name" value="Peptidase_S8"/>
    <property type="match status" value="2"/>
</dbReference>
<dbReference type="InterPro" id="IPR003137">
    <property type="entry name" value="PA_domain"/>
</dbReference>
<evidence type="ECO:0000259" key="13">
    <source>
        <dbReference type="Pfam" id="PF00082"/>
    </source>
</evidence>
<feature type="domain" description="PA" evidence="14">
    <location>
        <begin position="358"/>
        <end position="435"/>
    </location>
</feature>
<evidence type="ECO:0000256" key="5">
    <source>
        <dbReference type="ARBA" id="ARBA00022801"/>
    </source>
</evidence>
<evidence type="ECO:0000256" key="7">
    <source>
        <dbReference type="ARBA" id="ARBA00023529"/>
    </source>
</evidence>
<comment type="similarity">
    <text evidence="1 10 11">Belongs to the peptidase S8 family.</text>
</comment>
<dbReference type="InterPro" id="IPR036852">
    <property type="entry name" value="Peptidase_S8/S53_dom_sf"/>
</dbReference>
<comment type="caution">
    <text evidence="15">The sequence shown here is derived from an EMBL/GenBank/DDBJ whole genome shotgun (WGS) entry which is preliminary data.</text>
</comment>
<feature type="signal peptide" evidence="12">
    <location>
        <begin position="1"/>
        <end position="22"/>
    </location>
</feature>
<evidence type="ECO:0000313" key="15">
    <source>
        <dbReference type="EMBL" id="GAX18703.1"/>
    </source>
</evidence>
<evidence type="ECO:0000256" key="4">
    <source>
        <dbReference type="ARBA" id="ARBA00022729"/>
    </source>
</evidence>
<dbReference type="InterPro" id="IPR023828">
    <property type="entry name" value="Peptidase_S8_Ser-AS"/>
</dbReference>
<protein>
    <recommendedName>
        <fullName evidence="8">subtilisin</fullName>
        <ecNumber evidence="8">3.4.21.62</ecNumber>
    </recommendedName>
</protein>
<dbReference type="AlphaFoldDB" id="A0A1Z5JXD4"/>
<evidence type="ECO:0000256" key="12">
    <source>
        <dbReference type="SAM" id="SignalP"/>
    </source>
</evidence>
<feature type="active site" description="Charge relay system" evidence="9 10">
    <location>
        <position position="140"/>
    </location>
</feature>
<evidence type="ECO:0000256" key="8">
    <source>
        <dbReference type="ARBA" id="ARBA00023619"/>
    </source>
</evidence>
<dbReference type="InParanoid" id="A0A1Z5JXD4"/>
<dbReference type="GO" id="GO:0005615">
    <property type="term" value="C:extracellular space"/>
    <property type="evidence" value="ECO:0007669"/>
    <property type="project" value="TreeGrafter"/>
</dbReference>
<evidence type="ECO:0000256" key="1">
    <source>
        <dbReference type="ARBA" id="ARBA00011073"/>
    </source>
</evidence>
<feature type="domain" description="Peptidase S8/S53" evidence="13">
    <location>
        <begin position="136"/>
        <end position="327"/>
    </location>
</feature>
<dbReference type="PANTHER" id="PTHR43806">
    <property type="entry name" value="PEPTIDASE S8"/>
    <property type="match status" value="1"/>
</dbReference>
<feature type="chain" id="PRO_5012803296" description="subtilisin" evidence="12">
    <location>
        <begin position="23"/>
        <end position="593"/>
    </location>
</feature>
<dbReference type="EMBL" id="BDSP01000131">
    <property type="protein sequence ID" value="GAX18703.1"/>
    <property type="molecule type" value="Genomic_DNA"/>
</dbReference>
<feature type="active site" description="Charge relay system" evidence="9 10">
    <location>
        <position position="457"/>
    </location>
</feature>
<proteinExistence type="inferred from homology"/>
<keyword evidence="16" id="KW-1185">Reference proteome</keyword>
<dbReference type="Gene3D" id="3.30.70.80">
    <property type="entry name" value="Peptidase S8 propeptide/proteinase inhibitor I9"/>
    <property type="match status" value="1"/>
</dbReference>
<keyword evidence="2" id="KW-0964">Secreted</keyword>
<dbReference type="Gene3D" id="3.50.30.30">
    <property type="match status" value="1"/>
</dbReference>
<dbReference type="InterPro" id="IPR015500">
    <property type="entry name" value="Peptidase_S8_subtilisin-rel"/>
</dbReference>
<evidence type="ECO:0000256" key="11">
    <source>
        <dbReference type="RuleBase" id="RU003355"/>
    </source>
</evidence>
<dbReference type="PROSITE" id="PS00136">
    <property type="entry name" value="SUBTILASE_ASP"/>
    <property type="match status" value="1"/>
</dbReference>
<dbReference type="InterPro" id="IPR000209">
    <property type="entry name" value="Peptidase_S8/S53_dom"/>
</dbReference>
<dbReference type="GO" id="GO:0004252">
    <property type="term" value="F:serine-type endopeptidase activity"/>
    <property type="evidence" value="ECO:0007669"/>
    <property type="project" value="UniProtKB-UniRule"/>
</dbReference>
<dbReference type="EC" id="3.4.21.62" evidence="8"/>
<evidence type="ECO:0000256" key="6">
    <source>
        <dbReference type="ARBA" id="ARBA00022825"/>
    </source>
</evidence>
<keyword evidence="4 12" id="KW-0732">Signal</keyword>
<organism evidence="15 16">
    <name type="scientific">Fistulifera solaris</name>
    <name type="common">Oleaginous diatom</name>
    <dbReference type="NCBI Taxonomy" id="1519565"/>
    <lineage>
        <taxon>Eukaryota</taxon>
        <taxon>Sar</taxon>
        <taxon>Stramenopiles</taxon>
        <taxon>Ochrophyta</taxon>
        <taxon>Bacillariophyta</taxon>
        <taxon>Bacillariophyceae</taxon>
        <taxon>Bacillariophycidae</taxon>
        <taxon>Naviculales</taxon>
        <taxon>Naviculaceae</taxon>
        <taxon>Fistulifera</taxon>
    </lineage>
</organism>
<gene>
    <name evidence="15" type="ORF">FisN_10Hh083</name>
</gene>
<keyword evidence="5 10" id="KW-0378">Hydrolase</keyword>
<keyword evidence="6 10" id="KW-0720">Serine protease</keyword>
<accession>A0A1Z5JXD4</accession>
<evidence type="ECO:0000256" key="2">
    <source>
        <dbReference type="ARBA" id="ARBA00022512"/>
    </source>
</evidence>